<keyword evidence="2" id="KW-0812">Transmembrane</keyword>
<feature type="region of interest" description="Disordered" evidence="1">
    <location>
        <begin position="110"/>
        <end position="141"/>
    </location>
</feature>
<dbReference type="Pfam" id="PF04186">
    <property type="entry name" value="FxsA"/>
    <property type="match status" value="1"/>
</dbReference>
<accession>A0A0K6GYD6</accession>
<proteinExistence type="predicted"/>
<dbReference type="InterPro" id="IPR007313">
    <property type="entry name" value="FxsA"/>
</dbReference>
<evidence type="ECO:0000313" key="3">
    <source>
        <dbReference type="EMBL" id="CUA83751.1"/>
    </source>
</evidence>
<feature type="transmembrane region" description="Helical" evidence="2">
    <location>
        <begin position="78"/>
        <end position="101"/>
    </location>
</feature>
<evidence type="ECO:0000256" key="1">
    <source>
        <dbReference type="SAM" id="MobiDB-lite"/>
    </source>
</evidence>
<name>A0A0K6GYD6_9NEIS</name>
<reference evidence="4" key="1">
    <citation type="submission" date="2015-08" db="EMBL/GenBank/DDBJ databases">
        <authorList>
            <person name="Varghese N."/>
        </authorList>
    </citation>
    <scope>NUCLEOTIDE SEQUENCE [LARGE SCALE GENOMIC DNA]</scope>
    <source>
        <strain evidence="4">DSM 17901</strain>
    </source>
</reference>
<dbReference type="PANTHER" id="PTHR35335:SF1">
    <property type="entry name" value="UPF0716 PROTEIN FXSA"/>
    <property type="match status" value="1"/>
</dbReference>
<evidence type="ECO:0000313" key="4">
    <source>
        <dbReference type="Proteomes" id="UP000243535"/>
    </source>
</evidence>
<organism evidence="3 4">
    <name type="scientific">Gulbenkiania indica</name>
    <dbReference type="NCBI Taxonomy" id="375574"/>
    <lineage>
        <taxon>Bacteria</taxon>
        <taxon>Pseudomonadati</taxon>
        <taxon>Pseudomonadota</taxon>
        <taxon>Betaproteobacteria</taxon>
        <taxon>Neisseriales</taxon>
        <taxon>Chromobacteriaceae</taxon>
        <taxon>Gulbenkiania</taxon>
    </lineage>
</organism>
<dbReference type="RefSeq" id="WP_055433989.1">
    <property type="nucleotide sequence ID" value="NZ_CYHA01000003.1"/>
</dbReference>
<dbReference type="GO" id="GO:0016020">
    <property type="term" value="C:membrane"/>
    <property type="evidence" value="ECO:0007669"/>
    <property type="project" value="InterPro"/>
</dbReference>
<feature type="transmembrane region" description="Helical" evidence="2">
    <location>
        <begin position="32"/>
        <end position="57"/>
    </location>
</feature>
<dbReference type="PANTHER" id="PTHR35335">
    <property type="entry name" value="UPF0716 PROTEIN FXSA"/>
    <property type="match status" value="1"/>
</dbReference>
<protein>
    <submittedName>
        <fullName evidence="3">Protein affecting phage T7 exclusion by the F plasmid, UPF0716 family</fullName>
    </submittedName>
</protein>
<dbReference type="EMBL" id="CYHA01000003">
    <property type="protein sequence ID" value="CUA83751.1"/>
    <property type="molecule type" value="Genomic_DNA"/>
</dbReference>
<gene>
    <name evidence="3" type="ORF">Ga0061063_1889</name>
</gene>
<dbReference type="AlphaFoldDB" id="A0A0K6GYD6"/>
<keyword evidence="2" id="KW-1133">Transmembrane helix</keyword>
<keyword evidence="4" id="KW-1185">Reference proteome</keyword>
<dbReference type="NCBIfam" id="NF008528">
    <property type="entry name" value="PRK11463.1-2"/>
    <property type="match status" value="1"/>
</dbReference>
<dbReference type="Proteomes" id="UP000243535">
    <property type="component" value="Unassembled WGS sequence"/>
</dbReference>
<evidence type="ECO:0000256" key="2">
    <source>
        <dbReference type="SAM" id="Phobius"/>
    </source>
</evidence>
<dbReference type="OrthoDB" id="8607010at2"/>
<dbReference type="STRING" id="375574.GCA_001418035_01681"/>
<feature type="compositionally biased region" description="Basic and acidic residues" evidence="1">
    <location>
        <begin position="126"/>
        <end position="141"/>
    </location>
</feature>
<sequence length="141" mass="15335">MRGLLLFLLLYPFLEIAGLVMLADRIGGGPTLLWLLFTGVLGLAMLRNQHVGTLLTLGAMFRQGERVSLYSLLWPVRYLLAGLLFLIPGVISDVLAVLLLLPLAGPKLRPPGPGGPSAPEGVIEGEYTRVDDTQDPNRRLH</sequence>
<keyword evidence="2" id="KW-0472">Membrane</keyword>